<feature type="transmembrane region" description="Helical" evidence="8">
    <location>
        <begin position="250"/>
        <end position="272"/>
    </location>
</feature>
<feature type="domain" description="TRAP C4-dicarboxylate transport system permease DctM subunit" evidence="9">
    <location>
        <begin position="373"/>
        <end position="572"/>
    </location>
</feature>
<feature type="transmembrane region" description="Helical" evidence="8">
    <location>
        <begin position="91"/>
        <end position="122"/>
    </location>
</feature>
<dbReference type="PANTHER" id="PTHR33362:SF7">
    <property type="entry name" value="SLL1103 PROTEIN"/>
    <property type="match status" value="1"/>
</dbReference>
<keyword evidence="11" id="KW-1185">Reference proteome</keyword>
<comment type="function">
    <text evidence="7">Part of the tripartite ATP-independent periplasmic (TRAP) transport system.</text>
</comment>
<dbReference type="EMBL" id="CP049056">
    <property type="protein sequence ID" value="QIE57830.1"/>
    <property type="molecule type" value="Genomic_DNA"/>
</dbReference>
<evidence type="ECO:0000313" key="10">
    <source>
        <dbReference type="EMBL" id="QIE57830.1"/>
    </source>
</evidence>
<evidence type="ECO:0000256" key="5">
    <source>
        <dbReference type="ARBA" id="ARBA00022989"/>
    </source>
</evidence>
<evidence type="ECO:0000256" key="3">
    <source>
        <dbReference type="ARBA" id="ARBA00022519"/>
    </source>
</evidence>
<evidence type="ECO:0000256" key="2">
    <source>
        <dbReference type="ARBA" id="ARBA00022475"/>
    </source>
</evidence>
<evidence type="ECO:0000256" key="7">
    <source>
        <dbReference type="RuleBase" id="RU369079"/>
    </source>
</evidence>
<feature type="transmembrane region" description="Helical" evidence="8">
    <location>
        <begin position="6"/>
        <end position="29"/>
    </location>
</feature>
<feature type="transmembrane region" description="Helical" evidence="8">
    <location>
        <begin position="469"/>
        <end position="497"/>
    </location>
</feature>
<keyword evidence="6 8" id="KW-0472">Membrane</keyword>
<name>A0A7M3T749_9RHOB</name>
<gene>
    <name evidence="10" type="ORF">G5B40_09510</name>
</gene>
<dbReference type="InterPro" id="IPR004681">
    <property type="entry name" value="TRAP_DctM"/>
</dbReference>
<keyword evidence="5 8" id="KW-1133">Transmembrane helix</keyword>
<dbReference type="Pfam" id="PF06808">
    <property type="entry name" value="DctM"/>
    <property type="match status" value="2"/>
</dbReference>
<feature type="transmembrane region" description="Helical" evidence="8">
    <location>
        <begin position="49"/>
        <end position="68"/>
    </location>
</feature>
<keyword evidence="7" id="KW-0813">Transport</keyword>
<feature type="transmembrane region" description="Helical" evidence="8">
    <location>
        <begin position="367"/>
        <end position="389"/>
    </location>
</feature>
<feature type="transmembrane region" description="Helical" evidence="8">
    <location>
        <begin position="336"/>
        <end position="355"/>
    </location>
</feature>
<dbReference type="GO" id="GO:0005886">
    <property type="term" value="C:plasma membrane"/>
    <property type="evidence" value="ECO:0007669"/>
    <property type="project" value="UniProtKB-SubCell"/>
</dbReference>
<organism evidence="10 11">
    <name type="scientific">Pikeienuella piscinae</name>
    <dbReference type="NCBI Taxonomy" id="2748098"/>
    <lineage>
        <taxon>Bacteria</taxon>
        <taxon>Pseudomonadati</taxon>
        <taxon>Pseudomonadota</taxon>
        <taxon>Alphaproteobacteria</taxon>
        <taxon>Rhodobacterales</taxon>
        <taxon>Paracoccaceae</taxon>
        <taxon>Pikeienuella</taxon>
    </lineage>
</organism>
<dbReference type="InterPro" id="IPR010656">
    <property type="entry name" value="DctM"/>
</dbReference>
<feature type="transmembrane region" description="Helical" evidence="8">
    <location>
        <begin position="547"/>
        <end position="569"/>
    </location>
</feature>
<feature type="transmembrane region" description="Helical" evidence="8">
    <location>
        <begin position="425"/>
        <end position="449"/>
    </location>
</feature>
<evidence type="ECO:0000256" key="6">
    <source>
        <dbReference type="ARBA" id="ARBA00023136"/>
    </source>
</evidence>
<evidence type="ECO:0000256" key="4">
    <source>
        <dbReference type="ARBA" id="ARBA00022692"/>
    </source>
</evidence>
<dbReference type="GO" id="GO:0022857">
    <property type="term" value="F:transmembrane transporter activity"/>
    <property type="evidence" value="ECO:0007669"/>
    <property type="project" value="UniProtKB-UniRule"/>
</dbReference>
<dbReference type="Proteomes" id="UP000503336">
    <property type="component" value="Chromosome"/>
</dbReference>
<feature type="transmembrane region" description="Helical" evidence="8">
    <location>
        <begin position="170"/>
        <end position="192"/>
    </location>
</feature>
<keyword evidence="2" id="KW-1003">Cell membrane</keyword>
<dbReference type="AlphaFoldDB" id="A0A7M3T749"/>
<protein>
    <submittedName>
        <fullName evidence="10">TRAP transporter large permease subunit</fullName>
    </submittedName>
</protein>
<feature type="transmembrane region" description="Helical" evidence="8">
    <location>
        <begin position="395"/>
        <end position="413"/>
    </location>
</feature>
<feature type="transmembrane region" description="Helical" evidence="8">
    <location>
        <begin position="509"/>
        <end position="535"/>
    </location>
</feature>
<evidence type="ECO:0000313" key="11">
    <source>
        <dbReference type="Proteomes" id="UP000503336"/>
    </source>
</evidence>
<dbReference type="PANTHER" id="PTHR33362">
    <property type="entry name" value="SIALIC ACID TRAP TRANSPORTER PERMEASE PROTEIN SIAT-RELATED"/>
    <property type="match status" value="1"/>
</dbReference>
<feature type="transmembrane region" description="Helical" evidence="8">
    <location>
        <begin position="134"/>
        <end position="158"/>
    </location>
</feature>
<accession>A0A7M3T749</accession>
<comment type="subcellular location">
    <subcellularLocation>
        <location evidence="1 7">Cell inner membrane</location>
        <topology evidence="1 7">Multi-pass membrane protein</topology>
    </subcellularLocation>
</comment>
<evidence type="ECO:0000259" key="9">
    <source>
        <dbReference type="Pfam" id="PF06808"/>
    </source>
</evidence>
<evidence type="ECO:0000256" key="1">
    <source>
        <dbReference type="ARBA" id="ARBA00004429"/>
    </source>
</evidence>
<feature type="domain" description="TRAP C4-dicarboxylate transport system permease DctM subunit" evidence="9">
    <location>
        <begin position="2"/>
        <end position="207"/>
    </location>
</feature>
<proteinExistence type="predicted"/>
<evidence type="ECO:0000256" key="8">
    <source>
        <dbReference type="SAM" id="Phobius"/>
    </source>
</evidence>
<keyword evidence="3 7" id="KW-0997">Cell inner membrane</keyword>
<reference evidence="10 11" key="1">
    <citation type="submission" date="2020-02" db="EMBL/GenBank/DDBJ databases">
        <title>complete genome sequence of Rhodobacteraceae bacterium.</title>
        <authorList>
            <person name="Park J."/>
            <person name="Kim Y.-S."/>
            <person name="Kim K.-H."/>
        </authorList>
    </citation>
    <scope>NUCLEOTIDE SEQUENCE [LARGE SCALE GENOMIC DNA]</scope>
    <source>
        <strain evidence="10 11">RR4-56</strain>
    </source>
</reference>
<dbReference type="KEGG" id="hdh:G5B40_09510"/>
<keyword evidence="4 8" id="KW-0812">Transmembrane</keyword>
<sequence length="581" mass="62118">MLGMMVGIILLGFPAAFTLMGMGVIFMLIAYDGDVGKTLNLTVQRAYKIMTNDVLIAIPLFLFMGYLVERANLIERLFQSLHVAMARVPGALAVATMATCALFSTATGIVGAVVTLMGLLALPVMLRAGYSEKLAAGSIASGGCLGILIPPSIMLIVYGATASVSIVKLYAGALFPGILLTTLYVLYITFLAKFRPDTAPPLSEEDRKVELTGSARLFVRSGSRNPLAALFSAKAWRAVRGGNLFAVGRYAFVVLLPLLLSIGLVVGAYGTISDPAAVVSAPQPLGFKTTIDYNAGTVGGAKTPGAATPSKAPTAGTSTGAADVGETLADQMEIPAWFWIVSLVTLGAISLYYIFLDFRRVETFRLLLGSVFPLTLLIVAVLGSIVFGLATPTEAAALGAFGGFLLAVVHRRLSFSLMKESVSLTVKSSAMVCWLFVGTSIFSAAFALLGGNQPIEAWVLSMDLSPLQFLIFAQLIIFFLGWPLDWTEIVVIFVPIFLPLLPHYHIDPLFFGILIAVNLQTAFLTPPMAMAAFYLKGVAPPHMKLTSIFLGIIPFVGILLLTLILLYIFPQIAMWLPYKVY</sequence>